<dbReference type="Proteomes" id="UP000324897">
    <property type="component" value="Unassembled WGS sequence"/>
</dbReference>
<organism evidence="3 4">
    <name type="scientific">Eragrostis curvula</name>
    <name type="common">weeping love grass</name>
    <dbReference type="NCBI Taxonomy" id="38414"/>
    <lineage>
        <taxon>Eukaryota</taxon>
        <taxon>Viridiplantae</taxon>
        <taxon>Streptophyta</taxon>
        <taxon>Embryophyta</taxon>
        <taxon>Tracheophyta</taxon>
        <taxon>Spermatophyta</taxon>
        <taxon>Magnoliopsida</taxon>
        <taxon>Liliopsida</taxon>
        <taxon>Poales</taxon>
        <taxon>Poaceae</taxon>
        <taxon>PACMAD clade</taxon>
        <taxon>Chloridoideae</taxon>
        <taxon>Eragrostideae</taxon>
        <taxon>Eragrostidinae</taxon>
        <taxon>Eragrostis</taxon>
    </lineage>
</organism>
<evidence type="ECO:0000259" key="2">
    <source>
        <dbReference type="Pfam" id="PF23598"/>
    </source>
</evidence>
<keyword evidence="4" id="KW-1185">Reference proteome</keyword>
<name>A0A5J9ST44_9POAL</name>
<dbReference type="Gene3D" id="3.80.10.10">
    <property type="entry name" value="Ribonuclease Inhibitor"/>
    <property type="match status" value="1"/>
</dbReference>
<evidence type="ECO:0000313" key="3">
    <source>
        <dbReference type="EMBL" id="TVU02146.1"/>
    </source>
</evidence>
<dbReference type="OrthoDB" id="638336at2759"/>
<evidence type="ECO:0000313" key="4">
    <source>
        <dbReference type="Proteomes" id="UP000324897"/>
    </source>
</evidence>
<sequence>LPNKIRRLSLQSCYEAEQVLKETMNSNKPHIRSVSTFELITQIPELSGFHAVRVLDLNSCSWLENYHIRSIASLFELRYLRLSSARISELPEELGTLKYLETLDLRDCYRITRLPPTIVRLRKLARLFVEDDTELPDEIGEIESLEEISDAASSNNTAEFVQQLGRLTKMRTLFINYHKLAEKCDDLEHCNKIMVSSLSELGRHGLRSLWIESGDYVLESLMGGSSCTLAPIQQLCIGGQQYPISRMPKGVSVLVNLVDLRIHVERINEKDLLILGAIPSLLFLFMMFSNAPKERLVIGNQGFRHLKEFFVRSQGGGGLGVVFAPRAMPELRRLCLDFKARGIVPKYEGVDTGIEHLKSLSDIVVEIYCFEATKSEVEAMEVAIMKAARLLPNSPAFRIRRFLEDEMVEDKETISCEGG</sequence>
<comment type="caution">
    <text evidence="3">The sequence shown here is derived from an EMBL/GenBank/DDBJ whole genome shotgun (WGS) entry which is preliminary data.</text>
</comment>
<evidence type="ECO:0000256" key="1">
    <source>
        <dbReference type="ARBA" id="ARBA00022737"/>
    </source>
</evidence>
<gene>
    <name evidence="3" type="ORF">EJB05_52371</name>
</gene>
<reference evidence="3 4" key="1">
    <citation type="journal article" date="2019" name="Sci. Rep.">
        <title>A high-quality genome of Eragrostis curvula grass provides insights into Poaceae evolution and supports new strategies to enhance forage quality.</title>
        <authorList>
            <person name="Carballo J."/>
            <person name="Santos B.A.C.M."/>
            <person name="Zappacosta D."/>
            <person name="Garbus I."/>
            <person name="Selva J.P."/>
            <person name="Gallo C.A."/>
            <person name="Diaz A."/>
            <person name="Albertini E."/>
            <person name="Caccamo M."/>
            <person name="Echenique V."/>
        </authorList>
    </citation>
    <scope>NUCLEOTIDE SEQUENCE [LARGE SCALE GENOMIC DNA]</scope>
    <source>
        <strain evidence="4">cv. Victoria</strain>
        <tissue evidence="3">Leaf</tissue>
    </source>
</reference>
<keyword evidence="1" id="KW-0677">Repeat</keyword>
<dbReference type="InterPro" id="IPR055414">
    <property type="entry name" value="LRR_R13L4/SHOC2-like"/>
</dbReference>
<dbReference type="AlphaFoldDB" id="A0A5J9ST44"/>
<proteinExistence type="predicted"/>
<accession>A0A5J9ST44</accession>
<dbReference type="PANTHER" id="PTHR47186:SF45">
    <property type="entry name" value="DISEASE RESISTANCE RPP13-LIKE PROTEIN 1"/>
    <property type="match status" value="1"/>
</dbReference>
<feature type="domain" description="Disease resistance R13L4/SHOC-2-like LRR" evidence="2">
    <location>
        <begin position="30"/>
        <end position="396"/>
    </location>
</feature>
<feature type="non-terminal residue" evidence="3">
    <location>
        <position position="1"/>
    </location>
</feature>
<dbReference type="Pfam" id="PF23598">
    <property type="entry name" value="LRR_14"/>
    <property type="match status" value="1"/>
</dbReference>
<dbReference type="PANTHER" id="PTHR47186">
    <property type="entry name" value="LEUCINE-RICH REPEAT-CONTAINING PROTEIN 57"/>
    <property type="match status" value="1"/>
</dbReference>
<dbReference type="SUPFAM" id="SSF52047">
    <property type="entry name" value="RNI-like"/>
    <property type="match status" value="1"/>
</dbReference>
<dbReference type="InterPro" id="IPR032675">
    <property type="entry name" value="LRR_dom_sf"/>
</dbReference>
<protein>
    <recommendedName>
        <fullName evidence="2">Disease resistance R13L4/SHOC-2-like LRR domain-containing protein</fullName>
    </recommendedName>
</protein>
<dbReference type="EMBL" id="RWGY01000359">
    <property type="protein sequence ID" value="TVU02146.1"/>
    <property type="molecule type" value="Genomic_DNA"/>
</dbReference>